<feature type="region of interest" description="Disordered" evidence="1">
    <location>
        <begin position="1"/>
        <end position="73"/>
    </location>
</feature>
<dbReference type="EMBL" id="AP023356">
    <property type="protein sequence ID" value="BCJ40456.1"/>
    <property type="molecule type" value="Genomic_DNA"/>
</dbReference>
<accession>A0ABM7LMH7</accession>
<dbReference type="Proteomes" id="UP000676967">
    <property type="component" value="Chromosome"/>
</dbReference>
<sequence length="73" mass="7928">MPDPGDDRELGSDRHGWLPGAARRQLNAEWPHGRHPQEDKAGCRPCGFSPLREGSGVLSGGREERPSTPGREG</sequence>
<evidence type="ECO:0000313" key="3">
    <source>
        <dbReference type="Proteomes" id="UP000676967"/>
    </source>
</evidence>
<feature type="compositionally biased region" description="Basic and acidic residues" evidence="1">
    <location>
        <begin position="61"/>
        <end position="73"/>
    </location>
</feature>
<gene>
    <name evidence="2" type="ORF">Aiant_11130</name>
</gene>
<feature type="compositionally biased region" description="Basic and acidic residues" evidence="1">
    <location>
        <begin position="1"/>
        <end position="16"/>
    </location>
</feature>
<organism evidence="2 3">
    <name type="scientific">Actinoplanes ianthinogenes</name>
    <dbReference type="NCBI Taxonomy" id="122358"/>
    <lineage>
        <taxon>Bacteria</taxon>
        <taxon>Bacillati</taxon>
        <taxon>Actinomycetota</taxon>
        <taxon>Actinomycetes</taxon>
        <taxon>Micromonosporales</taxon>
        <taxon>Micromonosporaceae</taxon>
        <taxon>Actinoplanes</taxon>
    </lineage>
</organism>
<feature type="compositionally biased region" description="Basic and acidic residues" evidence="1">
    <location>
        <begin position="31"/>
        <end position="42"/>
    </location>
</feature>
<evidence type="ECO:0000313" key="2">
    <source>
        <dbReference type="EMBL" id="BCJ40456.1"/>
    </source>
</evidence>
<name>A0ABM7LMH7_9ACTN</name>
<reference evidence="2 3" key="1">
    <citation type="submission" date="2020-08" db="EMBL/GenBank/DDBJ databases">
        <title>Whole genome shotgun sequence of Actinoplanes ianthinogenes NBRC 13996.</title>
        <authorList>
            <person name="Komaki H."/>
            <person name="Tamura T."/>
        </authorList>
    </citation>
    <scope>NUCLEOTIDE SEQUENCE [LARGE SCALE GENOMIC DNA]</scope>
    <source>
        <strain evidence="2 3">NBRC 13996</strain>
    </source>
</reference>
<evidence type="ECO:0000256" key="1">
    <source>
        <dbReference type="SAM" id="MobiDB-lite"/>
    </source>
</evidence>
<keyword evidence="3" id="KW-1185">Reference proteome</keyword>
<protein>
    <submittedName>
        <fullName evidence="2">Uncharacterized protein</fullName>
    </submittedName>
</protein>
<proteinExistence type="predicted"/>